<sequence length="206" mass="23222">MTGRFCRVEPLDPAHHAADLFEANRADAAGRNWTYLGADGFEELAPYRAWLDRMAAGTDPMFHAIIDLTTGRAVGVASYLRIDPANGVIEVGHINYSPRLQRRPAATEAMYLMMARVFDELGYRRYEWKCDDLNQPSRAAAARLGFTYEGTFRQAIVYKGRNRDTAWFSILDGEWPALKAAFERWLAPENFDAAGRQKQSLAAIRG</sequence>
<dbReference type="Proteomes" id="UP000646365">
    <property type="component" value="Unassembled WGS sequence"/>
</dbReference>
<accession>A0A8J2YZP4</accession>
<dbReference type="InterPro" id="IPR016181">
    <property type="entry name" value="Acyl_CoA_acyltransferase"/>
</dbReference>
<evidence type="ECO:0000313" key="3">
    <source>
        <dbReference type="Proteomes" id="UP000646365"/>
    </source>
</evidence>
<feature type="domain" description="N-acetyltransferase" evidence="1">
    <location>
        <begin position="6"/>
        <end position="164"/>
    </location>
</feature>
<evidence type="ECO:0000313" key="2">
    <source>
        <dbReference type="EMBL" id="GGF46620.1"/>
    </source>
</evidence>
<reference evidence="2" key="1">
    <citation type="journal article" date="2014" name="Int. J. Syst. Evol. Microbiol.">
        <title>Complete genome sequence of Corynebacterium casei LMG S-19264T (=DSM 44701T), isolated from a smear-ripened cheese.</title>
        <authorList>
            <consortium name="US DOE Joint Genome Institute (JGI-PGF)"/>
            <person name="Walter F."/>
            <person name="Albersmeier A."/>
            <person name="Kalinowski J."/>
            <person name="Ruckert C."/>
        </authorList>
    </citation>
    <scope>NUCLEOTIDE SEQUENCE</scope>
    <source>
        <strain evidence="2">CGMCC 1.15725</strain>
    </source>
</reference>
<dbReference type="SUPFAM" id="SSF55729">
    <property type="entry name" value="Acyl-CoA N-acyltransferases (Nat)"/>
    <property type="match status" value="1"/>
</dbReference>
<dbReference type="GO" id="GO:0005737">
    <property type="term" value="C:cytoplasm"/>
    <property type="evidence" value="ECO:0007669"/>
    <property type="project" value="TreeGrafter"/>
</dbReference>
<dbReference type="GO" id="GO:1990189">
    <property type="term" value="F:protein N-terminal-serine acetyltransferase activity"/>
    <property type="evidence" value="ECO:0007669"/>
    <property type="project" value="TreeGrafter"/>
</dbReference>
<protein>
    <submittedName>
        <fullName evidence="2">N-acetyltransferase</fullName>
    </submittedName>
</protein>
<comment type="caution">
    <text evidence="2">The sequence shown here is derived from an EMBL/GenBank/DDBJ whole genome shotgun (WGS) entry which is preliminary data.</text>
</comment>
<dbReference type="Pfam" id="PF13302">
    <property type="entry name" value="Acetyltransf_3"/>
    <property type="match status" value="1"/>
</dbReference>
<keyword evidence="3" id="KW-1185">Reference proteome</keyword>
<dbReference type="EMBL" id="BMJQ01000024">
    <property type="protein sequence ID" value="GGF46620.1"/>
    <property type="molecule type" value="Genomic_DNA"/>
</dbReference>
<evidence type="ECO:0000259" key="1">
    <source>
        <dbReference type="PROSITE" id="PS51186"/>
    </source>
</evidence>
<organism evidence="2 3">
    <name type="scientific">Aliidongia dinghuensis</name>
    <dbReference type="NCBI Taxonomy" id="1867774"/>
    <lineage>
        <taxon>Bacteria</taxon>
        <taxon>Pseudomonadati</taxon>
        <taxon>Pseudomonadota</taxon>
        <taxon>Alphaproteobacteria</taxon>
        <taxon>Rhodospirillales</taxon>
        <taxon>Dongiaceae</taxon>
        <taxon>Aliidongia</taxon>
    </lineage>
</organism>
<dbReference type="AlphaFoldDB" id="A0A8J2YZP4"/>
<proteinExistence type="predicted"/>
<dbReference type="Gene3D" id="3.40.630.30">
    <property type="match status" value="1"/>
</dbReference>
<dbReference type="InterPro" id="IPR051908">
    <property type="entry name" value="Ribosomal_N-acetyltransferase"/>
</dbReference>
<dbReference type="PANTHER" id="PTHR43441:SF2">
    <property type="entry name" value="FAMILY ACETYLTRANSFERASE, PUTATIVE (AFU_ORTHOLOGUE AFUA_7G00850)-RELATED"/>
    <property type="match status" value="1"/>
</dbReference>
<name>A0A8J2YZP4_9PROT</name>
<dbReference type="InterPro" id="IPR000182">
    <property type="entry name" value="GNAT_dom"/>
</dbReference>
<dbReference type="PANTHER" id="PTHR43441">
    <property type="entry name" value="RIBOSOMAL-PROTEIN-SERINE ACETYLTRANSFERASE"/>
    <property type="match status" value="1"/>
</dbReference>
<dbReference type="GO" id="GO:0008999">
    <property type="term" value="F:protein-N-terminal-alanine acetyltransferase activity"/>
    <property type="evidence" value="ECO:0007669"/>
    <property type="project" value="TreeGrafter"/>
</dbReference>
<dbReference type="FunFam" id="3.40.630.30:FF:000047">
    <property type="entry name" value="Acetyltransferase, GNAT family"/>
    <property type="match status" value="1"/>
</dbReference>
<dbReference type="PROSITE" id="PS51186">
    <property type="entry name" value="GNAT"/>
    <property type="match status" value="1"/>
</dbReference>
<reference evidence="2" key="2">
    <citation type="submission" date="2020-09" db="EMBL/GenBank/DDBJ databases">
        <authorList>
            <person name="Sun Q."/>
            <person name="Zhou Y."/>
        </authorList>
    </citation>
    <scope>NUCLEOTIDE SEQUENCE</scope>
    <source>
        <strain evidence="2">CGMCC 1.15725</strain>
    </source>
</reference>
<gene>
    <name evidence="2" type="ORF">GCM10011611_61280</name>
</gene>